<keyword evidence="5 9" id="KW-0238">DNA-binding</keyword>
<dbReference type="GO" id="GO:0006355">
    <property type="term" value="P:regulation of DNA-templated transcription"/>
    <property type="evidence" value="ECO:0007669"/>
    <property type="project" value="InterPro"/>
</dbReference>
<dbReference type="PANTHER" id="PTHR31384">
    <property type="entry name" value="AUXIN RESPONSE FACTOR 4-RELATED"/>
    <property type="match status" value="1"/>
</dbReference>
<dbReference type="InterPro" id="IPR044835">
    <property type="entry name" value="ARF_plant"/>
</dbReference>
<accession>A0AAD8KGP3</accession>
<dbReference type="FunFam" id="2.40.330.10:FF:000001">
    <property type="entry name" value="Auxin response factor"/>
    <property type="match status" value="1"/>
</dbReference>
<dbReference type="FunFam" id="2.30.30.1040:FF:000001">
    <property type="entry name" value="Auxin response factor"/>
    <property type="match status" value="1"/>
</dbReference>
<proteinExistence type="inferred from homology"/>
<keyword evidence="7 9" id="KW-0539">Nucleus</keyword>
<keyword evidence="3" id="KW-0217">Developmental protein</keyword>
<evidence type="ECO:0000256" key="1">
    <source>
        <dbReference type="ARBA" id="ARBA00004123"/>
    </source>
</evidence>
<dbReference type="SUPFAM" id="SSF101936">
    <property type="entry name" value="DNA-binding pseudobarrel domain"/>
    <property type="match status" value="1"/>
</dbReference>
<dbReference type="GO" id="GO:0003677">
    <property type="term" value="F:DNA binding"/>
    <property type="evidence" value="ECO:0007669"/>
    <property type="project" value="UniProtKB-KW"/>
</dbReference>
<evidence type="ECO:0000313" key="11">
    <source>
        <dbReference type="EMBL" id="KAK1422699.1"/>
    </source>
</evidence>
<evidence type="ECO:0000256" key="9">
    <source>
        <dbReference type="RuleBase" id="RU004561"/>
    </source>
</evidence>
<organism evidence="11 12">
    <name type="scientific">Tagetes erecta</name>
    <name type="common">African marigold</name>
    <dbReference type="NCBI Taxonomy" id="13708"/>
    <lineage>
        <taxon>Eukaryota</taxon>
        <taxon>Viridiplantae</taxon>
        <taxon>Streptophyta</taxon>
        <taxon>Embryophyta</taxon>
        <taxon>Tracheophyta</taxon>
        <taxon>Spermatophyta</taxon>
        <taxon>Magnoliopsida</taxon>
        <taxon>eudicotyledons</taxon>
        <taxon>Gunneridae</taxon>
        <taxon>Pentapetalae</taxon>
        <taxon>asterids</taxon>
        <taxon>campanulids</taxon>
        <taxon>Asterales</taxon>
        <taxon>Asteraceae</taxon>
        <taxon>Asteroideae</taxon>
        <taxon>Heliantheae alliance</taxon>
        <taxon>Tageteae</taxon>
        <taxon>Tagetes</taxon>
    </lineage>
</organism>
<evidence type="ECO:0000256" key="4">
    <source>
        <dbReference type="ARBA" id="ARBA00023015"/>
    </source>
</evidence>
<evidence type="ECO:0000259" key="10">
    <source>
        <dbReference type="PROSITE" id="PS50863"/>
    </source>
</evidence>
<reference evidence="11" key="1">
    <citation type="journal article" date="2023" name="bioRxiv">
        <title>Improved chromosome-level genome assembly for marigold (Tagetes erecta).</title>
        <authorList>
            <person name="Jiang F."/>
            <person name="Yuan L."/>
            <person name="Wang S."/>
            <person name="Wang H."/>
            <person name="Xu D."/>
            <person name="Wang A."/>
            <person name="Fan W."/>
        </authorList>
    </citation>
    <scope>NUCLEOTIDE SEQUENCE</scope>
    <source>
        <strain evidence="11">WSJ</strain>
        <tissue evidence="11">Leaf</tissue>
    </source>
</reference>
<keyword evidence="8 9" id="KW-0927">Auxin signaling pathway</keyword>
<dbReference type="SMART" id="SM01019">
    <property type="entry name" value="B3"/>
    <property type="match status" value="1"/>
</dbReference>
<dbReference type="Pfam" id="PF02362">
    <property type="entry name" value="B3"/>
    <property type="match status" value="1"/>
</dbReference>
<comment type="similarity">
    <text evidence="2 9">Belongs to the ARF family.</text>
</comment>
<dbReference type="CDD" id="cd10017">
    <property type="entry name" value="B3_DNA"/>
    <property type="match status" value="1"/>
</dbReference>
<comment type="subcellular location">
    <subcellularLocation>
        <location evidence="1 9">Nucleus</location>
    </subcellularLocation>
</comment>
<evidence type="ECO:0000256" key="7">
    <source>
        <dbReference type="ARBA" id="ARBA00023242"/>
    </source>
</evidence>
<dbReference type="GO" id="GO:0009734">
    <property type="term" value="P:auxin-activated signaling pathway"/>
    <property type="evidence" value="ECO:0007669"/>
    <property type="project" value="UniProtKB-KW"/>
</dbReference>
<dbReference type="EMBL" id="JAUHHV010000005">
    <property type="protein sequence ID" value="KAK1422699.1"/>
    <property type="molecule type" value="Genomic_DNA"/>
</dbReference>
<dbReference type="Pfam" id="PF06507">
    <property type="entry name" value="ARF_AD"/>
    <property type="match status" value="1"/>
</dbReference>
<sequence>MMCGLFDLNTIDNDTDEVETTSVECCLELWHACAGPSTCLPKKGNAVVYCPQGHLEQVKSGDGCINSGEFCLPAHVFCRVVDVKLHAEVGTDDVYAQVSLIQDPELEQKWREGGSGVEYIEDDNGMVEKTTTTHMFCKTLTASDTSTHGGFSVPRRAAEDCFPPLDYKQQRPSQELVAKDLHGTEWKFRHIYRGQPRRHLLTTGWSAFVNKKKLVCGDAVLFLRGDDGVLRLGIRRASQVKLGSSLPSNFSQKSNNVNFSTVVKSISQRSLFNVCYNPRGGSSEFIVPYNRFLKSLALSFSPGMSFKMRVETEDAGDIRSTGIIIRVNDIDPEKWPGSKWRCLMVQWDCEENTRQNRVSPWEIDRCGLVSDVGNFMSPLMKRTRTSFPSTKPDFSVLKDRSSAASDLGESMRFHKVLQGQEIYGFYRCSDTSPMGNDIRNQTSVPFGESLRFNSVLQGQEMISNLQHMSTSANLWTHPLLSSSPSSVLRFNTDNLNILTGQNNQDLFHPLKSQLEEPVLTSKNSCRLFGFSLTEGSNGTKFSQCPNGEDRVVNSKEKVHQWYRSSDGFLQGL</sequence>
<protein>
    <recommendedName>
        <fullName evidence="9">Auxin response factor</fullName>
    </recommendedName>
</protein>
<dbReference type="Gene3D" id="2.30.30.1040">
    <property type="match status" value="1"/>
</dbReference>
<evidence type="ECO:0000256" key="8">
    <source>
        <dbReference type="ARBA" id="ARBA00023294"/>
    </source>
</evidence>
<comment type="function">
    <text evidence="9">Auxin response factors (ARFs) are transcriptional factors that bind specifically to the DNA sequence 5'-TGTCTC-3' found in the auxin-responsive promoter elements (AuxREs).</text>
</comment>
<keyword evidence="6 9" id="KW-0804">Transcription</keyword>
<dbReference type="PANTHER" id="PTHR31384:SF5">
    <property type="entry name" value="AUXIN RESPONSE FACTOR 3"/>
    <property type="match status" value="1"/>
</dbReference>
<dbReference type="InterPro" id="IPR010525">
    <property type="entry name" value="ARF_dom"/>
</dbReference>
<evidence type="ECO:0000256" key="6">
    <source>
        <dbReference type="ARBA" id="ARBA00023163"/>
    </source>
</evidence>
<dbReference type="AlphaFoldDB" id="A0AAD8KGP3"/>
<keyword evidence="12" id="KW-1185">Reference proteome</keyword>
<comment type="subunit">
    <text evidence="9">Homodimers and heterodimers.</text>
</comment>
<comment type="caution">
    <text evidence="11">The sequence shown here is derived from an EMBL/GenBank/DDBJ whole genome shotgun (WGS) entry which is preliminary data.</text>
</comment>
<name>A0AAD8KGP3_TARER</name>
<dbReference type="Proteomes" id="UP001229421">
    <property type="component" value="Unassembled WGS sequence"/>
</dbReference>
<gene>
    <name evidence="11" type="ORF">QVD17_17985</name>
</gene>
<dbReference type="Gene3D" id="2.40.330.10">
    <property type="entry name" value="DNA-binding pseudobarrel domain"/>
    <property type="match status" value="1"/>
</dbReference>
<evidence type="ECO:0000256" key="5">
    <source>
        <dbReference type="ARBA" id="ARBA00023125"/>
    </source>
</evidence>
<dbReference type="InterPro" id="IPR003340">
    <property type="entry name" value="B3_DNA-bd"/>
</dbReference>
<evidence type="ECO:0000313" key="12">
    <source>
        <dbReference type="Proteomes" id="UP001229421"/>
    </source>
</evidence>
<evidence type="ECO:0000256" key="2">
    <source>
        <dbReference type="ARBA" id="ARBA00007853"/>
    </source>
</evidence>
<evidence type="ECO:0000256" key="3">
    <source>
        <dbReference type="ARBA" id="ARBA00022473"/>
    </source>
</evidence>
<dbReference type="PROSITE" id="PS50863">
    <property type="entry name" value="B3"/>
    <property type="match status" value="1"/>
</dbReference>
<keyword evidence="4 9" id="KW-0805">Transcription regulation</keyword>
<dbReference type="InterPro" id="IPR015300">
    <property type="entry name" value="DNA-bd_pseudobarrel_sf"/>
</dbReference>
<dbReference type="GO" id="GO:0005634">
    <property type="term" value="C:nucleus"/>
    <property type="evidence" value="ECO:0007669"/>
    <property type="project" value="UniProtKB-SubCell"/>
</dbReference>
<feature type="domain" description="TF-B3" evidence="10">
    <location>
        <begin position="136"/>
        <end position="238"/>
    </location>
</feature>